<comment type="caution">
    <text evidence="17">The sequence shown here is derived from an EMBL/GenBank/DDBJ whole genome shotgun (WGS) entry which is preliminary data.</text>
</comment>
<evidence type="ECO:0000256" key="7">
    <source>
        <dbReference type="ARBA" id="ARBA00023186"/>
    </source>
</evidence>
<evidence type="ECO:0000256" key="15">
    <source>
        <dbReference type="SAM" id="MobiDB-lite"/>
    </source>
</evidence>
<dbReference type="HAMAP" id="MF_00303">
    <property type="entry name" value="Trigger_factor_Tig"/>
    <property type="match status" value="1"/>
</dbReference>
<dbReference type="InterPro" id="IPR008881">
    <property type="entry name" value="Trigger_fac_ribosome-bd_bac"/>
</dbReference>
<feature type="region of interest" description="Disordered" evidence="15">
    <location>
        <begin position="428"/>
        <end position="474"/>
    </location>
</feature>
<evidence type="ECO:0000256" key="1">
    <source>
        <dbReference type="ARBA" id="ARBA00000971"/>
    </source>
</evidence>
<dbReference type="PIRSF" id="PIRSF003095">
    <property type="entry name" value="Trigger_factor"/>
    <property type="match status" value="1"/>
</dbReference>
<keyword evidence="12" id="KW-0963">Cytoplasm</keyword>
<dbReference type="InterPro" id="IPR027304">
    <property type="entry name" value="Trigger_fact/SurA_dom_sf"/>
</dbReference>
<evidence type="ECO:0000256" key="12">
    <source>
        <dbReference type="HAMAP-Rule" id="MF_00303"/>
    </source>
</evidence>
<name>A0A7W9ZIF2_NOVIT</name>
<keyword evidence="18" id="KW-1185">Reference proteome</keyword>
<dbReference type="GO" id="GO:0005737">
    <property type="term" value="C:cytoplasm"/>
    <property type="evidence" value="ECO:0007669"/>
    <property type="project" value="UniProtKB-SubCell"/>
</dbReference>
<keyword evidence="5 12" id="KW-0132">Cell division</keyword>
<evidence type="ECO:0000313" key="17">
    <source>
        <dbReference type="EMBL" id="MBB6210839.1"/>
    </source>
</evidence>
<dbReference type="PROSITE" id="PS50059">
    <property type="entry name" value="FKBP_PPIASE"/>
    <property type="match status" value="1"/>
</dbReference>
<protein>
    <recommendedName>
        <fullName evidence="4 12">Trigger factor</fullName>
        <shortName evidence="12">TF</shortName>
        <ecNumber evidence="3 12">5.2.1.8</ecNumber>
    </recommendedName>
    <alternativeName>
        <fullName evidence="11 12">PPIase</fullName>
    </alternativeName>
</protein>
<evidence type="ECO:0000256" key="14">
    <source>
        <dbReference type="RuleBase" id="RU003914"/>
    </source>
</evidence>
<dbReference type="GO" id="GO:0044183">
    <property type="term" value="F:protein folding chaperone"/>
    <property type="evidence" value="ECO:0007669"/>
    <property type="project" value="TreeGrafter"/>
</dbReference>
<evidence type="ECO:0000256" key="9">
    <source>
        <dbReference type="ARBA" id="ARBA00023306"/>
    </source>
</evidence>
<dbReference type="Gene3D" id="3.30.70.1050">
    <property type="entry name" value="Trigger factor ribosome-binding domain"/>
    <property type="match status" value="1"/>
</dbReference>
<dbReference type="Pfam" id="PF05698">
    <property type="entry name" value="Trigger_C"/>
    <property type="match status" value="1"/>
</dbReference>
<keyword evidence="8 12" id="KW-0413">Isomerase</keyword>
<reference evidence="17 18" key="1">
    <citation type="submission" date="2020-08" db="EMBL/GenBank/DDBJ databases">
        <title>Genomic Encyclopedia of Type Strains, Phase IV (KMG-IV): sequencing the most valuable type-strain genomes for metagenomic binning, comparative biology and taxonomic classification.</title>
        <authorList>
            <person name="Goeker M."/>
        </authorList>
    </citation>
    <scope>NUCLEOTIDE SEQUENCE [LARGE SCALE GENOMIC DNA]</scope>
    <source>
        <strain evidence="17 18">DSM 11590</strain>
    </source>
</reference>
<dbReference type="FunFam" id="3.10.50.40:FF:000001">
    <property type="entry name" value="Trigger factor"/>
    <property type="match status" value="1"/>
</dbReference>
<dbReference type="EMBL" id="JACIIX010000008">
    <property type="protein sequence ID" value="MBB6210839.1"/>
    <property type="molecule type" value="Genomic_DNA"/>
</dbReference>
<dbReference type="GO" id="GO:0003755">
    <property type="term" value="F:peptidyl-prolyl cis-trans isomerase activity"/>
    <property type="evidence" value="ECO:0007669"/>
    <property type="project" value="UniProtKB-UniRule"/>
</dbReference>
<dbReference type="GO" id="GO:0043022">
    <property type="term" value="F:ribosome binding"/>
    <property type="evidence" value="ECO:0007669"/>
    <property type="project" value="TreeGrafter"/>
</dbReference>
<evidence type="ECO:0000256" key="3">
    <source>
        <dbReference type="ARBA" id="ARBA00013194"/>
    </source>
</evidence>
<dbReference type="SUPFAM" id="SSF109998">
    <property type="entry name" value="Triger factor/SurA peptide-binding domain-like"/>
    <property type="match status" value="1"/>
</dbReference>
<dbReference type="PANTHER" id="PTHR30560:SF3">
    <property type="entry name" value="TRIGGER FACTOR-LIKE PROTEIN TIG, CHLOROPLASTIC"/>
    <property type="match status" value="1"/>
</dbReference>
<keyword evidence="6 12" id="KW-0697">Rotamase</keyword>
<dbReference type="PANTHER" id="PTHR30560">
    <property type="entry name" value="TRIGGER FACTOR CHAPERONE AND PEPTIDYL-PROLYL CIS/TRANS ISOMERASE"/>
    <property type="match status" value="1"/>
</dbReference>
<dbReference type="InterPro" id="IPR008880">
    <property type="entry name" value="Trigger_fac_C"/>
</dbReference>
<dbReference type="GO" id="GO:0015031">
    <property type="term" value="P:protein transport"/>
    <property type="evidence" value="ECO:0007669"/>
    <property type="project" value="UniProtKB-UniRule"/>
</dbReference>
<dbReference type="RefSeq" id="WP_184263668.1">
    <property type="nucleotide sequence ID" value="NZ_JACIIX010000008.1"/>
</dbReference>
<sequence length="474" mass="51828">MQVTQTTADGLKYAFKIVVPADAIAAKVDGRIQELSAKVSLPGFRPGKVPAAIVRKRYAGSVMGEVLEDAVQDGVRSALEERKLTPAMQPKVEVVSFDEGKDLEFTVEFEALPEIGDVDYAAVELTKPVVKVADTEIDEALTRIAESRKAAVATDSKRKAKKGDVLEIDFVGSIDGVEFPGGKGEGYDLELGSGSFIPGFEDQLIGAKAEDQVTVTVSFPEDYHAQDLAGKAAQFAVTVKALKELQVPEINEEFAKSVGLENVDALKAAVREQIEGDYTRIARGRMKRDLLDKLAEIVSFPVPASMVEAEFGGIWAQIEQAIKADSLDEEDKGKSEDELKTEYRAIAERRVRLGLLLADAGRKNNIQVSQEDLNRAVMQEAMRYPGQERAVFEFFQKNRDAVEQLRAPIYEDKVVDFILELAKTTEQEVTAEELVKSDGEGEDGDDKPKKKAAAKKKAPAKKKDAETAEATEEA</sequence>
<keyword evidence="7 12" id="KW-0143">Chaperone</keyword>
<evidence type="ECO:0000256" key="2">
    <source>
        <dbReference type="ARBA" id="ARBA00005464"/>
    </source>
</evidence>
<dbReference type="GO" id="GO:0051083">
    <property type="term" value="P:'de novo' cotranslational protein folding"/>
    <property type="evidence" value="ECO:0007669"/>
    <property type="project" value="TreeGrafter"/>
</dbReference>
<evidence type="ECO:0000256" key="8">
    <source>
        <dbReference type="ARBA" id="ARBA00023235"/>
    </source>
</evidence>
<feature type="compositionally biased region" description="Basic residues" evidence="15">
    <location>
        <begin position="449"/>
        <end position="460"/>
    </location>
</feature>
<dbReference type="AlphaFoldDB" id="A0A7W9ZIF2"/>
<evidence type="ECO:0000259" key="16">
    <source>
        <dbReference type="PROSITE" id="PS50059"/>
    </source>
</evidence>
<feature type="domain" description="PPIase FKBP-type" evidence="16">
    <location>
        <begin position="163"/>
        <end position="248"/>
    </location>
</feature>
<dbReference type="NCBIfam" id="TIGR00115">
    <property type="entry name" value="tig"/>
    <property type="match status" value="1"/>
</dbReference>
<evidence type="ECO:0000313" key="18">
    <source>
        <dbReference type="Proteomes" id="UP000544872"/>
    </source>
</evidence>
<dbReference type="EC" id="5.2.1.8" evidence="3 12"/>
<dbReference type="Proteomes" id="UP000544872">
    <property type="component" value="Unassembled WGS sequence"/>
</dbReference>
<evidence type="ECO:0000256" key="6">
    <source>
        <dbReference type="ARBA" id="ARBA00023110"/>
    </source>
</evidence>
<accession>A0A7W9ZIF2</accession>
<dbReference type="Gene3D" id="3.10.50.40">
    <property type="match status" value="1"/>
</dbReference>
<dbReference type="InterPro" id="IPR036611">
    <property type="entry name" value="Trigger_fac_ribosome-bd_sf"/>
</dbReference>
<evidence type="ECO:0000256" key="5">
    <source>
        <dbReference type="ARBA" id="ARBA00022618"/>
    </source>
</evidence>
<evidence type="ECO:0000256" key="4">
    <source>
        <dbReference type="ARBA" id="ARBA00016902"/>
    </source>
</evidence>
<comment type="subcellular location">
    <subcellularLocation>
        <location evidence="12">Cytoplasm</location>
    </subcellularLocation>
    <text evidence="12">About half TF is bound to the ribosome near the polypeptide exit tunnel while the other half is free in the cytoplasm.</text>
</comment>
<dbReference type="GO" id="GO:0043335">
    <property type="term" value="P:protein unfolding"/>
    <property type="evidence" value="ECO:0007669"/>
    <property type="project" value="TreeGrafter"/>
</dbReference>
<gene>
    <name evidence="12" type="primary">tig</name>
    <name evidence="17" type="ORF">FHS48_002269</name>
</gene>
<dbReference type="InterPro" id="IPR001179">
    <property type="entry name" value="PPIase_FKBP_dom"/>
</dbReference>
<evidence type="ECO:0000256" key="11">
    <source>
        <dbReference type="ARBA" id="ARBA00029986"/>
    </source>
</evidence>
<evidence type="ECO:0000256" key="13">
    <source>
        <dbReference type="PROSITE-ProRule" id="PRU00277"/>
    </source>
</evidence>
<evidence type="ECO:0000256" key="10">
    <source>
        <dbReference type="ARBA" id="ARBA00024849"/>
    </source>
</evidence>
<dbReference type="Pfam" id="PF05697">
    <property type="entry name" value="Trigger_N"/>
    <property type="match status" value="1"/>
</dbReference>
<dbReference type="InterPro" id="IPR046357">
    <property type="entry name" value="PPIase_dom_sf"/>
</dbReference>
<dbReference type="GO" id="GO:0051301">
    <property type="term" value="P:cell division"/>
    <property type="evidence" value="ECO:0007669"/>
    <property type="project" value="UniProtKB-KW"/>
</dbReference>
<comment type="catalytic activity">
    <reaction evidence="1 12 13">
        <text>[protein]-peptidylproline (omega=180) = [protein]-peptidylproline (omega=0)</text>
        <dbReference type="Rhea" id="RHEA:16237"/>
        <dbReference type="Rhea" id="RHEA-COMP:10747"/>
        <dbReference type="Rhea" id="RHEA-COMP:10748"/>
        <dbReference type="ChEBI" id="CHEBI:83833"/>
        <dbReference type="ChEBI" id="CHEBI:83834"/>
        <dbReference type="EC" id="5.2.1.8"/>
    </reaction>
</comment>
<dbReference type="Pfam" id="PF00254">
    <property type="entry name" value="FKBP_C"/>
    <property type="match status" value="1"/>
</dbReference>
<dbReference type="SUPFAM" id="SSF54534">
    <property type="entry name" value="FKBP-like"/>
    <property type="match status" value="1"/>
</dbReference>
<comment type="domain">
    <text evidence="12">Consists of 3 domains; the N-terminus binds the ribosome, the middle domain has PPIase activity, while the C-terminus has intrinsic chaperone activity on its own.</text>
</comment>
<dbReference type="InterPro" id="IPR037041">
    <property type="entry name" value="Trigger_fac_C_sf"/>
</dbReference>
<dbReference type="SUPFAM" id="SSF102735">
    <property type="entry name" value="Trigger factor ribosome-binding domain"/>
    <property type="match status" value="1"/>
</dbReference>
<comment type="similarity">
    <text evidence="2 12 14">Belongs to the FKBP-type PPIase family. Tig subfamily.</text>
</comment>
<keyword evidence="9 12" id="KW-0131">Cell cycle</keyword>
<proteinExistence type="inferred from homology"/>
<comment type="function">
    <text evidence="10 12">Involved in protein export. Acts as a chaperone by maintaining the newly synthesized protein in an open conformation. Functions as a peptidyl-prolyl cis-trans isomerase.</text>
</comment>
<dbReference type="InterPro" id="IPR005215">
    <property type="entry name" value="Trig_fac"/>
</dbReference>
<dbReference type="Gene3D" id="1.10.3120.10">
    <property type="entry name" value="Trigger factor, C-terminal domain"/>
    <property type="match status" value="1"/>
</dbReference>
<organism evidence="17 18">
    <name type="scientific">Novispirillum itersonii</name>
    <name type="common">Aquaspirillum itersonii</name>
    <dbReference type="NCBI Taxonomy" id="189"/>
    <lineage>
        <taxon>Bacteria</taxon>
        <taxon>Pseudomonadati</taxon>
        <taxon>Pseudomonadota</taxon>
        <taxon>Alphaproteobacteria</taxon>
        <taxon>Rhodospirillales</taxon>
        <taxon>Novispirillaceae</taxon>
        <taxon>Novispirillum</taxon>
    </lineage>
</organism>